<protein>
    <recommendedName>
        <fullName evidence="4">Outer membrane protein beta-barrel domain-containing protein</fullName>
    </recommendedName>
</protein>
<dbReference type="EMBL" id="JADIMV010000036">
    <property type="protein sequence ID" value="MBO8439385.1"/>
    <property type="molecule type" value="Genomic_DNA"/>
</dbReference>
<feature type="chain" id="PRO_5037981159" description="Outer membrane protein beta-barrel domain-containing protein" evidence="1">
    <location>
        <begin position="26"/>
        <end position="288"/>
    </location>
</feature>
<reference evidence="2" key="1">
    <citation type="submission" date="2020-10" db="EMBL/GenBank/DDBJ databases">
        <authorList>
            <person name="Gilroy R."/>
        </authorList>
    </citation>
    <scope>NUCLEOTIDE SEQUENCE</scope>
    <source>
        <strain evidence="2">3924</strain>
    </source>
</reference>
<evidence type="ECO:0000313" key="3">
    <source>
        <dbReference type="Proteomes" id="UP000712007"/>
    </source>
</evidence>
<gene>
    <name evidence="2" type="ORF">IAC51_01910</name>
</gene>
<dbReference type="AlphaFoldDB" id="A0A940DI90"/>
<proteinExistence type="predicted"/>
<sequence length="288" mass="31980">MNAFLRHTLLLTMLLSAAFSMSAQKVTNVTPRQEGNTIVIDYTLSKDALKVELFVSTNGGRTYEAVNSASGDVGYNVTKGKKTIRWNVLNERESFVYDNVVFKITATPKQEEARRTETKWHSPLSTATKKAKKPAQLPQFNEHSGFFGINIGYSSYDFATYGLSFGQLKKWGWMLRLNLGGISEESETRFNMALTADVARMLFSSRVGSLYIYAGLGLGYESYKGDYTGIVYDEHGYISATGTEVDDHIGLAFDFGLLYKVGRVEISAGAISINGSYWTADFSIGYCF</sequence>
<dbReference type="Proteomes" id="UP000712007">
    <property type="component" value="Unassembled WGS sequence"/>
</dbReference>
<comment type="caution">
    <text evidence="2">The sequence shown here is derived from an EMBL/GenBank/DDBJ whole genome shotgun (WGS) entry which is preliminary data.</text>
</comment>
<feature type="signal peptide" evidence="1">
    <location>
        <begin position="1"/>
        <end position="25"/>
    </location>
</feature>
<accession>A0A940DI90</accession>
<evidence type="ECO:0008006" key="4">
    <source>
        <dbReference type="Google" id="ProtNLM"/>
    </source>
</evidence>
<organism evidence="2 3">
    <name type="scientific">Candidatus Aphodosoma intestinipullorum</name>
    <dbReference type="NCBI Taxonomy" id="2840674"/>
    <lineage>
        <taxon>Bacteria</taxon>
        <taxon>Pseudomonadati</taxon>
        <taxon>Bacteroidota</taxon>
        <taxon>Bacteroidia</taxon>
        <taxon>Bacteroidales</taxon>
        <taxon>Candidatus Aphodosoma</taxon>
    </lineage>
</organism>
<name>A0A940DI90_9BACT</name>
<keyword evidence="1" id="KW-0732">Signal</keyword>
<evidence type="ECO:0000313" key="2">
    <source>
        <dbReference type="EMBL" id="MBO8439385.1"/>
    </source>
</evidence>
<reference evidence="2" key="2">
    <citation type="journal article" date="2021" name="PeerJ">
        <title>Extensive microbial diversity within the chicken gut microbiome revealed by metagenomics and culture.</title>
        <authorList>
            <person name="Gilroy R."/>
            <person name="Ravi A."/>
            <person name="Getino M."/>
            <person name="Pursley I."/>
            <person name="Horton D.L."/>
            <person name="Alikhan N.F."/>
            <person name="Baker D."/>
            <person name="Gharbi K."/>
            <person name="Hall N."/>
            <person name="Watson M."/>
            <person name="Adriaenssens E.M."/>
            <person name="Foster-Nyarko E."/>
            <person name="Jarju S."/>
            <person name="Secka A."/>
            <person name="Antonio M."/>
            <person name="Oren A."/>
            <person name="Chaudhuri R.R."/>
            <person name="La Ragione R."/>
            <person name="Hildebrand F."/>
            <person name="Pallen M.J."/>
        </authorList>
    </citation>
    <scope>NUCLEOTIDE SEQUENCE</scope>
    <source>
        <strain evidence="2">3924</strain>
    </source>
</reference>
<evidence type="ECO:0000256" key="1">
    <source>
        <dbReference type="SAM" id="SignalP"/>
    </source>
</evidence>